<dbReference type="EMBL" id="ANOG01000971">
    <property type="protein sequence ID" value="EMI16296.1"/>
    <property type="molecule type" value="Genomic_DNA"/>
</dbReference>
<reference evidence="2 3" key="1">
    <citation type="journal article" date="2013" name="Mar. Genomics">
        <title>Expression of sulfatases in Rhodopirellula baltica and the diversity of sulfatases in the genus Rhodopirellula.</title>
        <authorList>
            <person name="Wegner C.E."/>
            <person name="Richter-Heitmann T."/>
            <person name="Klindworth A."/>
            <person name="Klockow C."/>
            <person name="Richter M."/>
            <person name="Achstetter T."/>
            <person name="Glockner F.O."/>
            <person name="Harder J."/>
        </authorList>
    </citation>
    <scope>NUCLEOTIDE SEQUENCE [LARGE SCALE GENOMIC DNA]</scope>
    <source>
        <strain evidence="2 3">SM1</strain>
    </source>
</reference>
<feature type="compositionally biased region" description="Polar residues" evidence="1">
    <location>
        <begin position="28"/>
        <end position="41"/>
    </location>
</feature>
<comment type="caution">
    <text evidence="2">The sequence shown here is derived from an EMBL/GenBank/DDBJ whole genome shotgun (WGS) entry which is preliminary data.</text>
</comment>
<proteinExistence type="predicted"/>
<evidence type="ECO:0000313" key="2">
    <source>
        <dbReference type="EMBL" id="EMI16296.1"/>
    </source>
</evidence>
<accession>M5RB84</accession>
<sequence>MFDSHLRFVAGLIEDLSIPPAHGDSPAQAGNSTNEIDSFLQ</sequence>
<organism evidence="2 3">
    <name type="scientific">Rhodopirellula maiorica SM1</name>
    <dbReference type="NCBI Taxonomy" id="1265738"/>
    <lineage>
        <taxon>Bacteria</taxon>
        <taxon>Pseudomonadati</taxon>
        <taxon>Planctomycetota</taxon>
        <taxon>Planctomycetia</taxon>
        <taxon>Pirellulales</taxon>
        <taxon>Pirellulaceae</taxon>
        <taxon>Novipirellula</taxon>
    </lineage>
</organism>
<dbReference type="RefSeq" id="WP_008707038.1">
    <property type="nucleotide sequence ID" value="NZ_ANOG01000971.1"/>
</dbReference>
<evidence type="ECO:0000256" key="1">
    <source>
        <dbReference type="SAM" id="MobiDB-lite"/>
    </source>
</evidence>
<feature type="region of interest" description="Disordered" evidence="1">
    <location>
        <begin position="19"/>
        <end position="41"/>
    </location>
</feature>
<dbReference type="PATRIC" id="fig|1265738.3.peg.6771"/>
<protein>
    <submittedName>
        <fullName evidence="2">Uncharacterized protein</fullName>
    </submittedName>
</protein>
<name>M5RB84_9BACT</name>
<evidence type="ECO:0000313" key="3">
    <source>
        <dbReference type="Proteomes" id="UP000011991"/>
    </source>
</evidence>
<dbReference type="Proteomes" id="UP000011991">
    <property type="component" value="Unassembled WGS sequence"/>
</dbReference>
<gene>
    <name evidence="2" type="ORF">RMSM_06775</name>
</gene>
<dbReference type="AlphaFoldDB" id="M5RB84"/>
<keyword evidence="3" id="KW-1185">Reference proteome</keyword>